<feature type="region of interest" description="Disordered" evidence="1">
    <location>
        <begin position="156"/>
        <end position="200"/>
    </location>
</feature>
<accession>A0A099JMR1</accession>
<evidence type="ECO:0000313" key="5">
    <source>
        <dbReference type="EMBL" id="MBB5639855.1"/>
    </source>
</evidence>
<dbReference type="SUPFAM" id="SSF52540">
    <property type="entry name" value="P-loop containing nucleoside triphosphate hydrolases"/>
    <property type="match status" value="1"/>
</dbReference>
<reference evidence="4 6" key="1">
    <citation type="submission" date="2014-08" db="EMBL/GenBank/DDBJ databases">
        <authorList>
            <person name="Sisinthy S."/>
        </authorList>
    </citation>
    <scope>NUCLEOTIDE SEQUENCE [LARGE SCALE GENOMIC DNA]</scope>
    <source>
        <strain evidence="4 6">RuG17</strain>
    </source>
</reference>
<protein>
    <recommendedName>
        <fullName evidence="3">KAP NTPase domain-containing protein</fullName>
    </recommendedName>
</protein>
<dbReference type="PANTHER" id="PTHR22674">
    <property type="entry name" value="NTPASE, KAP FAMILY P-LOOP DOMAIN-CONTAINING 1"/>
    <property type="match status" value="1"/>
</dbReference>
<dbReference type="RefSeq" id="WP_035835616.1">
    <property type="nucleotide sequence ID" value="NZ_JACHBQ010000001.1"/>
</dbReference>
<evidence type="ECO:0000313" key="7">
    <source>
        <dbReference type="Proteomes" id="UP000561726"/>
    </source>
</evidence>
<evidence type="ECO:0000313" key="4">
    <source>
        <dbReference type="EMBL" id="KGJ79420.1"/>
    </source>
</evidence>
<dbReference type="eggNOG" id="COG4928">
    <property type="taxonomic scope" value="Bacteria"/>
</dbReference>
<evidence type="ECO:0000256" key="1">
    <source>
        <dbReference type="SAM" id="MobiDB-lite"/>
    </source>
</evidence>
<gene>
    <name evidence="5" type="ORF">BJ997_000403</name>
    <name evidence="4" type="ORF">GY21_05260</name>
</gene>
<dbReference type="InterPro" id="IPR011646">
    <property type="entry name" value="KAP_P-loop"/>
</dbReference>
<dbReference type="PANTHER" id="PTHR22674:SF6">
    <property type="entry name" value="NTPASE KAP FAMILY P-LOOP DOMAIN-CONTAINING PROTEIN 1"/>
    <property type="match status" value="1"/>
</dbReference>
<evidence type="ECO:0000256" key="2">
    <source>
        <dbReference type="SAM" id="Phobius"/>
    </source>
</evidence>
<evidence type="ECO:0000259" key="3">
    <source>
        <dbReference type="Pfam" id="PF07693"/>
    </source>
</evidence>
<evidence type="ECO:0000313" key="6">
    <source>
        <dbReference type="Proteomes" id="UP000029864"/>
    </source>
</evidence>
<keyword evidence="2" id="KW-0812">Transmembrane</keyword>
<dbReference type="Proteomes" id="UP000561726">
    <property type="component" value="Unassembled WGS sequence"/>
</dbReference>
<dbReference type="AlphaFoldDB" id="A0A099JMR1"/>
<feature type="domain" description="KAP NTPase" evidence="3">
    <location>
        <begin position="343"/>
        <end position="734"/>
    </location>
</feature>
<keyword evidence="6" id="KW-1185">Reference proteome</keyword>
<proteinExistence type="predicted"/>
<dbReference type="InterPro" id="IPR027417">
    <property type="entry name" value="P-loop_NTPase"/>
</dbReference>
<organism evidence="4 6">
    <name type="scientific">Cryobacterium roopkundense</name>
    <dbReference type="NCBI Taxonomy" id="1001240"/>
    <lineage>
        <taxon>Bacteria</taxon>
        <taxon>Bacillati</taxon>
        <taxon>Actinomycetota</taxon>
        <taxon>Actinomycetes</taxon>
        <taxon>Micrococcales</taxon>
        <taxon>Microbacteriaceae</taxon>
        <taxon>Cryobacterium</taxon>
    </lineage>
</organism>
<name>A0A099JMR1_9MICO</name>
<dbReference type="Proteomes" id="UP000029864">
    <property type="component" value="Unassembled WGS sequence"/>
</dbReference>
<comment type="caution">
    <text evidence="4">The sequence shown here is derived from an EMBL/GenBank/DDBJ whole genome shotgun (WGS) entry which is preliminary data.</text>
</comment>
<feature type="transmembrane region" description="Helical" evidence="2">
    <location>
        <begin position="439"/>
        <end position="461"/>
    </location>
</feature>
<feature type="transmembrane region" description="Helical" evidence="2">
    <location>
        <begin position="473"/>
        <end position="494"/>
    </location>
</feature>
<dbReference type="EMBL" id="JACHBQ010000001">
    <property type="protein sequence ID" value="MBB5639855.1"/>
    <property type="molecule type" value="Genomic_DNA"/>
</dbReference>
<reference evidence="5 7" key="2">
    <citation type="submission" date="2020-08" db="EMBL/GenBank/DDBJ databases">
        <title>Sequencing the genomes of 1000 actinobacteria strains.</title>
        <authorList>
            <person name="Klenk H.-P."/>
        </authorList>
    </citation>
    <scope>NUCLEOTIDE SEQUENCE [LARGE SCALE GENOMIC DNA]</scope>
    <source>
        <strain evidence="5 7">DSM 21065</strain>
    </source>
</reference>
<dbReference type="Pfam" id="PF07693">
    <property type="entry name" value="KAP_NTPase"/>
    <property type="match status" value="1"/>
</dbReference>
<keyword evidence="2" id="KW-1133">Transmembrane helix</keyword>
<keyword evidence="2" id="KW-0472">Membrane</keyword>
<sequence length="827" mass="89729">MDAPVSLEQLIVSAGHKPSPSIARFEHDAAGVQRQRMLAGASDRSEITRSTALFSLAELDTAIADALALAGVPVTDLGWTLGIGSPSRTVTSDRPALDPQFANAVRSYLSSLAPAVIGLTDLAVAILRSAQSGQEGRLPGRLRKLGFDYAKALSALERDSSTPRKPRSARSASRAKTMAGSAEPASAEHTPPHDPTARAEGDVFSRGVRLARDRLAPASAVTAGALAAEIQREHGDYVGGRFAQVRLRVHSGPTASVADWLERVRGLYADTQTDVIDVIDGQLVVLGLAELDEVLEDALSAGGLLSAWRATARALPRNTKADRTKWTSDTPASDDLLGRRFLAEALATRLRSMAEDDSNSFLVHIDGAWGSGKSSLFTFLETELRGDFLIVKVNAWREQQVGVQWWTLHNALRQAIETDAAHGMAARARSHVDVIRTRLVPFVATVAALIAVLVFLFVFNFDVTLGGEVANSIGKILGLLTLGWAGVTAAYGFIVPESRRSAEAFVAKSANPMWEVQQLFARTLLRTDKSVVFLIDDLDRCEEQYIIDFLEVMQTLVRDTPERPRGRPSTKKRPAGPYAFVAADGQWIRSSYESHFGKVKITDVPGRPLGYLFLEKIFQLQVRLPSITEESKRAFFDALLTGAAQPASAEQRTLARKITEQVNNATTAPEISQAAEEASTLTDSDTRMKVLGAAAVKFSDPTLQTGTRHELGRYWKLLEPNPRSIKLFVHTYGTLQSLRTLEGIPLQTTPLALWTIVEIRWPMLADHLRAHPDDIDPNHRGTPEPIAALLATPDVSAVVASPDWGPLTPSQVRECTGIRVGASADTD</sequence>
<dbReference type="InterPro" id="IPR052754">
    <property type="entry name" value="NTPase_KAP_P-loop"/>
</dbReference>
<feature type="compositionally biased region" description="Basic and acidic residues" evidence="1">
    <location>
        <begin position="190"/>
        <end position="200"/>
    </location>
</feature>
<dbReference type="OrthoDB" id="88903at2"/>
<dbReference type="EMBL" id="JPXF01000014">
    <property type="protein sequence ID" value="KGJ79420.1"/>
    <property type="molecule type" value="Genomic_DNA"/>
</dbReference>